<protein>
    <recommendedName>
        <fullName evidence="6">Enoyl reductase (ER) domain-containing protein</fullName>
    </recommendedName>
</protein>
<evidence type="ECO:0000256" key="4">
    <source>
        <dbReference type="ARBA" id="ARBA00022857"/>
    </source>
</evidence>
<dbReference type="InterPro" id="IPR013154">
    <property type="entry name" value="ADH-like_N"/>
</dbReference>
<dbReference type="STRING" id="1441469.A0A225AU77"/>
<dbReference type="GeneID" id="31002955"/>
<evidence type="ECO:0000256" key="5">
    <source>
        <dbReference type="ARBA" id="ARBA00023002"/>
    </source>
</evidence>
<proteinExistence type="inferred from homology"/>
<keyword evidence="5" id="KW-0560">Oxidoreductase</keyword>
<dbReference type="PANTHER" id="PTHR45348">
    <property type="entry name" value="HYPOTHETICAL OXIDOREDUCTASE (EUROFUNG)"/>
    <property type="match status" value="1"/>
</dbReference>
<reference evidence="7 8" key="1">
    <citation type="submission" date="2015-06" db="EMBL/GenBank/DDBJ databases">
        <title>Talaromyces atroroseus IBT 11181 draft genome.</title>
        <authorList>
            <person name="Rasmussen K.B."/>
            <person name="Rasmussen S."/>
            <person name="Petersen B."/>
            <person name="Sicheritz-Ponten T."/>
            <person name="Mortensen U.H."/>
            <person name="Thrane U."/>
        </authorList>
    </citation>
    <scope>NUCLEOTIDE SEQUENCE [LARGE SCALE GENOMIC DNA]</scope>
    <source>
        <strain evidence="7 8">IBT 11181</strain>
    </source>
</reference>
<name>A0A225AU77_TALAT</name>
<evidence type="ECO:0000313" key="8">
    <source>
        <dbReference type="Proteomes" id="UP000214365"/>
    </source>
</evidence>
<dbReference type="Pfam" id="PF00107">
    <property type="entry name" value="ADH_zinc_N"/>
    <property type="match status" value="1"/>
</dbReference>
<dbReference type="Pfam" id="PF08240">
    <property type="entry name" value="ADH_N"/>
    <property type="match status" value="1"/>
</dbReference>
<feature type="domain" description="Enoyl reductase (ER)" evidence="6">
    <location>
        <begin position="20"/>
        <end position="335"/>
    </location>
</feature>
<dbReference type="GO" id="GO:0016651">
    <property type="term" value="F:oxidoreductase activity, acting on NAD(P)H"/>
    <property type="evidence" value="ECO:0007669"/>
    <property type="project" value="InterPro"/>
</dbReference>
<evidence type="ECO:0000256" key="1">
    <source>
        <dbReference type="ARBA" id="ARBA00008072"/>
    </source>
</evidence>
<comment type="similarity">
    <text evidence="1">Belongs to the zinc-containing alcohol dehydrogenase family.</text>
</comment>
<comment type="caution">
    <text evidence="7">The sequence shown here is derived from an EMBL/GenBank/DDBJ whole genome shotgun (WGS) entry which is preliminary data.</text>
</comment>
<dbReference type="CDD" id="cd08249">
    <property type="entry name" value="enoyl_reductase_like"/>
    <property type="match status" value="1"/>
</dbReference>
<keyword evidence="4" id="KW-0521">NADP</keyword>
<dbReference type="Gene3D" id="3.40.50.720">
    <property type="entry name" value="NAD(P)-binding Rossmann-like Domain"/>
    <property type="match status" value="1"/>
</dbReference>
<evidence type="ECO:0000313" key="7">
    <source>
        <dbReference type="EMBL" id="OKL60848.1"/>
    </source>
</evidence>
<dbReference type="EMBL" id="LFMY01000004">
    <property type="protein sequence ID" value="OKL60848.1"/>
    <property type="molecule type" value="Genomic_DNA"/>
</dbReference>
<dbReference type="SMART" id="SM00829">
    <property type="entry name" value="PKS_ER"/>
    <property type="match status" value="1"/>
</dbReference>
<accession>A0A225AU77</accession>
<keyword evidence="8" id="KW-1185">Reference proteome</keyword>
<organism evidence="7 8">
    <name type="scientific">Talaromyces atroroseus</name>
    <dbReference type="NCBI Taxonomy" id="1441469"/>
    <lineage>
        <taxon>Eukaryota</taxon>
        <taxon>Fungi</taxon>
        <taxon>Dikarya</taxon>
        <taxon>Ascomycota</taxon>
        <taxon>Pezizomycotina</taxon>
        <taxon>Eurotiomycetes</taxon>
        <taxon>Eurotiomycetidae</taxon>
        <taxon>Eurotiales</taxon>
        <taxon>Trichocomaceae</taxon>
        <taxon>Talaromyces</taxon>
        <taxon>Talaromyces sect. Trachyspermi</taxon>
    </lineage>
</organism>
<dbReference type="InterPro" id="IPR036291">
    <property type="entry name" value="NAD(P)-bd_dom_sf"/>
</dbReference>
<dbReference type="AlphaFoldDB" id="A0A225AU77"/>
<dbReference type="InterPro" id="IPR011032">
    <property type="entry name" value="GroES-like_sf"/>
</dbReference>
<dbReference type="PANTHER" id="PTHR45348:SF1">
    <property type="entry name" value="TRANS-ENOYL REDUCTASE STHE"/>
    <property type="match status" value="1"/>
</dbReference>
<dbReference type="InterPro" id="IPR047122">
    <property type="entry name" value="Trans-enoyl_RdTase-like"/>
</dbReference>
<dbReference type="RefSeq" id="XP_020120969.1">
    <property type="nucleotide sequence ID" value="XM_020265474.1"/>
</dbReference>
<gene>
    <name evidence="7" type="ORF">UA08_03200</name>
</gene>
<dbReference type="InterPro" id="IPR013149">
    <property type="entry name" value="ADH-like_C"/>
</dbReference>
<dbReference type="Gene3D" id="3.90.180.10">
    <property type="entry name" value="Medium-chain alcohol dehydrogenases, catalytic domain"/>
    <property type="match status" value="1"/>
</dbReference>
<evidence type="ECO:0000256" key="3">
    <source>
        <dbReference type="ARBA" id="ARBA00022741"/>
    </source>
</evidence>
<sequence length="372" mass="39739">MGLPLADRTLPERRKAIICEDVGKLTIQNDRPMPVLEHDTAIVKVHAVGLNPHDIKGLDYSAAPGAVHGGDFCGTIVALGETAAAEGRFAVGDRVAGLVQGENKLAPEKGSFAEYIETTPHTMVKVPDSMSDEDAATLGVGIASATFGLYKELKIPGGMERLVKGGGDLDENDREFVLVAGGSTATGTRALQLLKIAGFRPIATSSPANFDLCLRYGAEKVFDYRSLTCAADIRAYTGNELEYAFDCIAQAETTQLCYSAMGRAGGRYVTLEPFRDSVVKGRSLTIQPSWFLATQIFGEDIAMDGVYGRKANLEDRAFGTEAFLAFQSLLDRGLVSAHPVKSMPGGWDGVIRGVVSMRSAAPSGYKLAYRAM</sequence>
<comment type="subunit">
    <text evidence="2">Monomer.</text>
</comment>
<dbReference type="Proteomes" id="UP000214365">
    <property type="component" value="Unassembled WGS sequence"/>
</dbReference>
<dbReference type="GO" id="GO:0000166">
    <property type="term" value="F:nucleotide binding"/>
    <property type="evidence" value="ECO:0007669"/>
    <property type="project" value="UniProtKB-KW"/>
</dbReference>
<evidence type="ECO:0000259" key="6">
    <source>
        <dbReference type="SMART" id="SM00829"/>
    </source>
</evidence>
<dbReference type="OrthoDB" id="48317at2759"/>
<evidence type="ECO:0000256" key="2">
    <source>
        <dbReference type="ARBA" id="ARBA00011245"/>
    </source>
</evidence>
<dbReference type="InterPro" id="IPR020843">
    <property type="entry name" value="ER"/>
</dbReference>
<keyword evidence="3" id="KW-0547">Nucleotide-binding</keyword>
<dbReference type="SUPFAM" id="SSF50129">
    <property type="entry name" value="GroES-like"/>
    <property type="match status" value="1"/>
</dbReference>
<dbReference type="SUPFAM" id="SSF51735">
    <property type="entry name" value="NAD(P)-binding Rossmann-fold domains"/>
    <property type="match status" value="1"/>
</dbReference>